<keyword evidence="1" id="KW-1133">Transmembrane helix</keyword>
<evidence type="ECO:0000313" key="3">
    <source>
        <dbReference type="Proteomes" id="UP001166021"/>
    </source>
</evidence>
<keyword evidence="1" id="KW-0812">Transmembrane</keyword>
<feature type="transmembrane region" description="Helical" evidence="1">
    <location>
        <begin position="37"/>
        <end position="54"/>
    </location>
</feature>
<protein>
    <submittedName>
        <fullName evidence="2">Uncharacterized protein</fullName>
    </submittedName>
</protein>
<sequence>MDNYEIYFLFGSIIGFIVEVVIFIFSLLYYLKSKSTAGLLMGIGSCLSALLYIIRPILTTLTAHNMGARELVNIQGYLTIVGALFACVFTIGFVLAILKMLKTAN</sequence>
<evidence type="ECO:0000313" key="2">
    <source>
        <dbReference type="EMBL" id="MBD0776575.1"/>
    </source>
</evidence>
<name>A0ABR7UX40_9FLAO</name>
<accession>A0ABR7UX40</accession>
<proteinExistence type="predicted"/>
<comment type="caution">
    <text evidence="2">The sequence shown here is derived from an EMBL/GenBank/DDBJ whole genome shotgun (WGS) entry which is preliminary data.</text>
</comment>
<organism evidence="2 3">
    <name type="scientific">Maribacter aquimaris</name>
    <dbReference type="NCBI Taxonomy" id="2737171"/>
    <lineage>
        <taxon>Bacteria</taxon>
        <taxon>Pseudomonadati</taxon>
        <taxon>Bacteroidota</taxon>
        <taxon>Flavobacteriia</taxon>
        <taxon>Flavobacteriales</taxon>
        <taxon>Flavobacteriaceae</taxon>
        <taxon>Maribacter</taxon>
    </lineage>
</organism>
<evidence type="ECO:0000256" key="1">
    <source>
        <dbReference type="SAM" id="Phobius"/>
    </source>
</evidence>
<dbReference type="EMBL" id="JABTCF010000001">
    <property type="protein sequence ID" value="MBD0776575.1"/>
    <property type="molecule type" value="Genomic_DNA"/>
</dbReference>
<gene>
    <name evidence="2" type="ORF">HPE56_02120</name>
</gene>
<keyword evidence="3" id="KW-1185">Reference proteome</keyword>
<feature type="transmembrane region" description="Helical" evidence="1">
    <location>
        <begin position="6"/>
        <end position="30"/>
    </location>
</feature>
<keyword evidence="1" id="KW-0472">Membrane</keyword>
<reference evidence="2" key="1">
    <citation type="submission" date="2020-05" db="EMBL/GenBank/DDBJ databases">
        <title>The draft genome sequence of Maribacter sp. ANRC-HE7.</title>
        <authorList>
            <person name="Mu L."/>
        </authorList>
    </citation>
    <scope>NUCLEOTIDE SEQUENCE</scope>
    <source>
        <strain evidence="2">ANRC-HE7</strain>
    </source>
</reference>
<dbReference type="Proteomes" id="UP001166021">
    <property type="component" value="Unassembled WGS sequence"/>
</dbReference>
<dbReference type="RefSeq" id="WP_188242114.1">
    <property type="nucleotide sequence ID" value="NZ_JABTCF010000001.1"/>
</dbReference>
<feature type="transmembrane region" description="Helical" evidence="1">
    <location>
        <begin position="74"/>
        <end position="98"/>
    </location>
</feature>